<dbReference type="AlphaFoldDB" id="A0A5N5QA47"/>
<evidence type="ECO:0000313" key="2">
    <source>
        <dbReference type="EMBL" id="KAB5588271.1"/>
    </source>
</evidence>
<organism evidence="2 3">
    <name type="scientific">Ceratobasidium theobromae</name>
    <dbReference type="NCBI Taxonomy" id="1582974"/>
    <lineage>
        <taxon>Eukaryota</taxon>
        <taxon>Fungi</taxon>
        <taxon>Dikarya</taxon>
        <taxon>Basidiomycota</taxon>
        <taxon>Agaricomycotina</taxon>
        <taxon>Agaricomycetes</taxon>
        <taxon>Cantharellales</taxon>
        <taxon>Ceratobasidiaceae</taxon>
        <taxon>Ceratobasidium</taxon>
    </lineage>
</organism>
<feature type="compositionally biased region" description="Basic and acidic residues" evidence="1">
    <location>
        <begin position="1256"/>
        <end position="1272"/>
    </location>
</feature>
<reference evidence="2 3" key="1">
    <citation type="journal article" date="2019" name="Fungal Biol. Biotechnol.">
        <title>Draft genome sequence of fastidious pathogen Ceratobasidium theobromae, which causes vascular-streak dieback in Theobroma cacao.</title>
        <authorList>
            <person name="Ali S.S."/>
            <person name="Asman A."/>
            <person name="Shao J."/>
            <person name="Firmansyah A.P."/>
            <person name="Susilo A.W."/>
            <person name="Rosmana A."/>
            <person name="McMahon P."/>
            <person name="Junaid M."/>
            <person name="Guest D."/>
            <person name="Kheng T.Y."/>
            <person name="Meinhardt L.W."/>
            <person name="Bailey B.A."/>
        </authorList>
    </citation>
    <scope>NUCLEOTIDE SEQUENCE [LARGE SCALE GENOMIC DNA]</scope>
    <source>
        <strain evidence="2 3">CT2</strain>
    </source>
</reference>
<feature type="compositionally biased region" description="Basic and acidic residues" evidence="1">
    <location>
        <begin position="1181"/>
        <end position="1198"/>
    </location>
</feature>
<feature type="compositionally biased region" description="Low complexity" evidence="1">
    <location>
        <begin position="610"/>
        <end position="622"/>
    </location>
</feature>
<dbReference type="EMBL" id="SSOP01000506">
    <property type="protein sequence ID" value="KAB5588271.1"/>
    <property type="molecule type" value="Genomic_DNA"/>
</dbReference>
<feature type="compositionally biased region" description="Low complexity" evidence="1">
    <location>
        <begin position="532"/>
        <end position="545"/>
    </location>
</feature>
<feature type="region of interest" description="Disordered" evidence="1">
    <location>
        <begin position="745"/>
        <end position="795"/>
    </location>
</feature>
<feature type="compositionally biased region" description="Polar residues" evidence="1">
    <location>
        <begin position="1217"/>
        <end position="1229"/>
    </location>
</feature>
<evidence type="ECO:0000313" key="3">
    <source>
        <dbReference type="Proteomes" id="UP000383932"/>
    </source>
</evidence>
<name>A0A5N5QA47_9AGAM</name>
<proteinExistence type="predicted"/>
<evidence type="ECO:0000256" key="1">
    <source>
        <dbReference type="SAM" id="MobiDB-lite"/>
    </source>
</evidence>
<protein>
    <submittedName>
        <fullName evidence="2">Uncharacterized protein</fullName>
    </submittedName>
</protein>
<feature type="compositionally biased region" description="Polar residues" evidence="1">
    <location>
        <begin position="548"/>
        <end position="584"/>
    </location>
</feature>
<feature type="compositionally biased region" description="Polar residues" evidence="1">
    <location>
        <begin position="442"/>
        <end position="455"/>
    </location>
</feature>
<comment type="caution">
    <text evidence="2">The sequence shown here is derived from an EMBL/GenBank/DDBJ whole genome shotgun (WGS) entry which is preliminary data.</text>
</comment>
<feature type="compositionally biased region" description="Polar residues" evidence="1">
    <location>
        <begin position="491"/>
        <end position="502"/>
    </location>
</feature>
<accession>A0A5N5QA47</accession>
<feature type="compositionally biased region" description="Polar residues" evidence="1">
    <location>
        <begin position="772"/>
        <end position="785"/>
    </location>
</feature>
<feature type="region of interest" description="Disordered" evidence="1">
    <location>
        <begin position="432"/>
        <end position="695"/>
    </location>
</feature>
<dbReference type="OrthoDB" id="3249068at2759"/>
<gene>
    <name evidence="2" type="ORF">CTheo_8288</name>
</gene>
<keyword evidence="3" id="KW-1185">Reference proteome</keyword>
<dbReference type="Proteomes" id="UP000383932">
    <property type="component" value="Unassembled WGS sequence"/>
</dbReference>
<feature type="region of interest" description="Disordered" evidence="1">
    <location>
        <begin position="1180"/>
        <end position="1272"/>
    </location>
</feature>
<sequence>MRRHITGRRNTLWPRPHRLAARARGIQWYDWIYACGSVAEISLTGPIACGGWSAGKQSSLAVDRSISSRNNAQAYYRASKHPLAPAASSSSTRARYPVVRLDICVGSAAEISLADPVTCLDWSAGRDRARRSTSPYPRATSRRHIVGRPMQPLALPASPCSTRARYAVVRPIYARGPPSEISLADNVMFTEVLGWLEDVDYLEGLAFAQRAIDSEHNIDKMKKFYGAMKSTGLDTIRPAALLHCGDRFHLTKEDDLENLVDRLTSAGKKAIHQHIQSGEPEELQQTIESNPCLKIVSQAFWDTAPVIWWGSSWDNQKRKRQLITAGCVIAWGLLEDAYEEQVVKPVLLHRRAYILADLAEATCHAEGIEPWWGSRFSLKSLRRFRRGVLKATRDDVPSDDDGASVSEADAETGLSRVIPVTGTWSLNKFVTKPKSAFDGPSESRTTGDVQDTPSTALHEPPIPSTSAETMNVPARPAKSVASTARAVHTAASKSHQPSQLATSPDAAASLQAAGTDTSGEPAIRIAHAGPITATSTKATTPTVRAAHSKTNQDTTAKTSTHITPASAQEAITSAGGSAHNTTSPHAAPELPANSKGLTISPPRALTAHHSPSLSPAPSLEPADPSPPRSPAIYTPQMPAKPIIPPGAPKPNRQRAQTSAAQREKSGTIQPVRATPSRAAAAESSSTISRPVVDNRADDTILSHMPSEVKVNKRPAKTDGDVPRHPVVLVPATQEDEPDSHMNLADLFGTDEPVPPEDIEMHPLDRDDDTGDQALNNDPPHQSPTSEPAPPDATCHRTQNEIRQRLYIAGCIINGFLSNKVLPGYDGQVIAFEDVSTNEFLDIDLDNVVRTTQSALDVAFRFRKQLRQDMVNSLLGIFRSSNPPFQLFDNFAPQLYNLHVSHIKSLANSLSKIGISIHDAHAEAALMAVDDGLFAHEPFTWHESGNIELDFSGTFPARNPEVKLIVGYVDRDEIGEVELLSPLAITTIGQGPSQRIALAASVSAADVLAYQSYAAGHNHFIVYSTIPTQPEIDPEELQTGQGHLFRQLGFNLDQKKEKFKLANSLTLGLVPNEETIATTQSTQSFLSRGPFCRDIITSTVKPVNRAISEAVKDRILSEADQLEAYRKKHEEEDLAHWHKVERLLVEASHTLRWESYTRSRAPLFEVLSQVEGQLVNTAYNKFPEDLESPKDEDVPKDSSPHTVPESSPMPVTMAWSISDVTQVAATQGRDSSPPDAIEDENEAGPSTTHSHKRKRKQDSDGQIDTRRIRGDEA</sequence>